<dbReference type="EMBL" id="FNXE01000003">
    <property type="protein sequence ID" value="SEH59823.1"/>
    <property type="molecule type" value="Genomic_DNA"/>
</dbReference>
<evidence type="ECO:0000259" key="2">
    <source>
        <dbReference type="Pfam" id="PF18942"/>
    </source>
</evidence>
<evidence type="ECO:0000313" key="3">
    <source>
        <dbReference type="EMBL" id="SEH59823.1"/>
    </source>
</evidence>
<protein>
    <recommendedName>
        <fullName evidence="2">DUF5689 domain-containing protein</fullName>
    </recommendedName>
</protein>
<name>A0A1H6JCF1_9FLAO</name>
<keyword evidence="4" id="KW-1185">Reference proteome</keyword>
<dbReference type="RefSeq" id="WP_091095794.1">
    <property type="nucleotide sequence ID" value="NZ_FNXE01000003.1"/>
</dbReference>
<dbReference type="Proteomes" id="UP000199634">
    <property type="component" value="Unassembled WGS sequence"/>
</dbReference>
<sequence>MKAIKYTFAVLAIAATLITTSCANSDDVSAPTITYETATPTITLEELYAKANTTLQQYTDDDILEAYVSSSDEGGTFYKSVSFQNLEGTKGFSVSVDMYNINNDMAPGRKVYIHLKDLYFTLSHSSLVLGDIYQETSVGRMRPQDFYQKVRPSAEVVPEEELMKPITLADLKNDNYINTLVEIEEVQFDDDAVGKTYYDATNVIGGATNHNIVDASGSMIFRTSEFAKFANRVVPENSGKIRGVLTKFNSDYQFMARTFNDIQLTNDRIGEEPGEDEEPTPPTNLLFTGADFEDWTAFTSAINNFGLKSYAVQGMGTGALGTNSLHINGTPTANDYVFTILASAQGNIPAAPTKITFWVKGTSAKSLSINIYRATSGYDVFNVGALAGSSLTLDKAVINDAGNGTNSYTGAIDTNGQWVKITLNLADVEINKSTNGDIFALKVGSNAAYDLHIDNIEIE</sequence>
<feature type="chain" id="PRO_5011536467" description="DUF5689 domain-containing protein" evidence="1">
    <location>
        <begin position="26"/>
        <end position="459"/>
    </location>
</feature>
<reference evidence="3 4" key="1">
    <citation type="submission" date="2016-10" db="EMBL/GenBank/DDBJ databases">
        <authorList>
            <person name="de Groot N.N."/>
        </authorList>
    </citation>
    <scope>NUCLEOTIDE SEQUENCE [LARGE SCALE GENOMIC DNA]</scope>
    <source>
        <strain evidence="3 4">CGMCC 1.10825</strain>
    </source>
</reference>
<feature type="domain" description="DUF5689" evidence="2">
    <location>
        <begin position="40"/>
        <end position="262"/>
    </location>
</feature>
<dbReference type="Pfam" id="PF18942">
    <property type="entry name" value="DUF5689"/>
    <property type="match status" value="1"/>
</dbReference>
<dbReference type="AlphaFoldDB" id="A0A1H6JCF1"/>
<evidence type="ECO:0000313" key="4">
    <source>
        <dbReference type="Proteomes" id="UP000199634"/>
    </source>
</evidence>
<dbReference type="OrthoDB" id="1492759at2"/>
<proteinExistence type="predicted"/>
<organism evidence="3 4">
    <name type="scientific">Paenimyroides marinum</name>
    <dbReference type="NCBI Taxonomy" id="1159016"/>
    <lineage>
        <taxon>Bacteria</taxon>
        <taxon>Pseudomonadati</taxon>
        <taxon>Bacteroidota</taxon>
        <taxon>Flavobacteriia</taxon>
        <taxon>Flavobacteriales</taxon>
        <taxon>Flavobacteriaceae</taxon>
        <taxon>Paenimyroides</taxon>
    </lineage>
</organism>
<accession>A0A1H6JCF1</accession>
<evidence type="ECO:0000256" key="1">
    <source>
        <dbReference type="SAM" id="SignalP"/>
    </source>
</evidence>
<feature type="signal peptide" evidence="1">
    <location>
        <begin position="1"/>
        <end position="25"/>
    </location>
</feature>
<dbReference type="PROSITE" id="PS51257">
    <property type="entry name" value="PROKAR_LIPOPROTEIN"/>
    <property type="match status" value="1"/>
</dbReference>
<keyword evidence="1" id="KW-0732">Signal</keyword>
<dbReference type="InterPro" id="IPR043744">
    <property type="entry name" value="DUF5689"/>
</dbReference>
<gene>
    <name evidence="3" type="ORF">SAMN02927937_00409</name>
</gene>
<dbReference type="STRING" id="1159016.SAMN02927937_00409"/>